<evidence type="ECO:0000313" key="9">
    <source>
        <dbReference type="Proteomes" id="UP000319801"/>
    </source>
</evidence>
<feature type="disulfide bond" evidence="5">
    <location>
        <begin position="114"/>
        <end position="141"/>
    </location>
</feature>
<evidence type="ECO:0000259" key="7">
    <source>
        <dbReference type="PROSITE" id="PS50923"/>
    </source>
</evidence>
<dbReference type="InterPro" id="IPR035976">
    <property type="entry name" value="Sushi/SCR/CCP_sf"/>
</dbReference>
<reference evidence="8 9" key="1">
    <citation type="journal article" date="2019" name="Genome Biol. Evol.">
        <title>Whole-Genome Sequencing of the Giant Devil Catfish, Bagarius yarrelli.</title>
        <authorList>
            <person name="Jiang W."/>
            <person name="Lv Y."/>
            <person name="Cheng L."/>
            <person name="Yang K."/>
            <person name="Chao B."/>
            <person name="Wang X."/>
            <person name="Li Y."/>
            <person name="Pan X."/>
            <person name="You X."/>
            <person name="Zhang Y."/>
            <person name="Yang J."/>
            <person name="Li J."/>
            <person name="Zhang X."/>
            <person name="Liu S."/>
            <person name="Sun C."/>
            <person name="Yang J."/>
            <person name="Shi Q."/>
        </authorList>
    </citation>
    <scope>NUCLEOTIDE SEQUENCE [LARGE SCALE GENOMIC DNA]</scope>
    <source>
        <strain evidence="8">JWS20170419001</strain>
        <tissue evidence="8">Muscle</tissue>
    </source>
</reference>
<proteinExistence type="predicted"/>
<comment type="caution">
    <text evidence="8">The sequence shown here is derived from an EMBL/GenBank/DDBJ whole genome shotgun (WGS) entry which is preliminary data.</text>
</comment>
<feature type="chain" id="PRO_5022203594" evidence="6">
    <location>
        <begin position="26"/>
        <end position="252"/>
    </location>
</feature>
<keyword evidence="9" id="KW-1185">Reference proteome</keyword>
<feature type="signal peptide" evidence="6">
    <location>
        <begin position="1"/>
        <end position="25"/>
    </location>
</feature>
<evidence type="ECO:0000256" key="3">
    <source>
        <dbReference type="ARBA" id="ARBA00022729"/>
    </source>
</evidence>
<comment type="caution">
    <text evidence="5">Lacks conserved residue(s) required for the propagation of feature annotation.</text>
</comment>
<dbReference type="InterPro" id="IPR000436">
    <property type="entry name" value="Sushi_SCR_CCP_dom"/>
</dbReference>
<organism evidence="8 9">
    <name type="scientific">Bagarius yarrelli</name>
    <name type="common">Goonch</name>
    <name type="synonym">Bagrus yarrelli</name>
    <dbReference type="NCBI Taxonomy" id="175774"/>
    <lineage>
        <taxon>Eukaryota</taxon>
        <taxon>Metazoa</taxon>
        <taxon>Chordata</taxon>
        <taxon>Craniata</taxon>
        <taxon>Vertebrata</taxon>
        <taxon>Euteleostomi</taxon>
        <taxon>Actinopterygii</taxon>
        <taxon>Neopterygii</taxon>
        <taxon>Teleostei</taxon>
        <taxon>Ostariophysi</taxon>
        <taxon>Siluriformes</taxon>
        <taxon>Sisoridae</taxon>
        <taxon>Sisorinae</taxon>
        <taxon>Bagarius</taxon>
    </lineage>
</organism>
<sequence>MRSNMQVAIKIFVAFWVFFFPLAKTQDCYKENINYANVLKIDLHESYENGVTLKLKCATGYVGLLRLECQNGTWSKSGRDCKMVKCPPISNLGDLIARGNTEEASYGDVIYFECRFNKKINGPGDIHCKENGQWSDFIPTCTATVQCGQIPNVHANHNQTKRRYNNEETLELECESKLCCFKCITGKWEEQQCEESCGTPPFVENAVITSHTKQEVKYECRTNLEMKGNAVISCNKSQWDKPPTCECKEKLL</sequence>
<dbReference type="PANTHER" id="PTHR45785">
    <property type="entry name" value="COMPLEMENT FACTOR H-RELATED"/>
    <property type="match status" value="1"/>
</dbReference>
<dbReference type="Gene3D" id="2.10.70.10">
    <property type="entry name" value="Complement Module, domain 1"/>
    <property type="match status" value="3"/>
</dbReference>
<dbReference type="InterPro" id="IPR051503">
    <property type="entry name" value="ComplSys_Reg/VirEntry_Med"/>
</dbReference>
<dbReference type="AlphaFoldDB" id="A0A556VCC7"/>
<feature type="domain" description="Sushi" evidence="7">
    <location>
        <begin position="195"/>
        <end position="247"/>
    </location>
</feature>
<name>A0A556VCC7_BAGYA</name>
<dbReference type="EMBL" id="VCAZ01000229">
    <property type="protein sequence ID" value="TTK63277.1"/>
    <property type="molecule type" value="Genomic_DNA"/>
</dbReference>
<feature type="domain" description="Sushi" evidence="7">
    <location>
        <begin position="84"/>
        <end position="143"/>
    </location>
</feature>
<gene>
    <name evidence="8" type="ORF">Baya_15668</name>
</gene>
<feature type="domain" description="Sushi" evidence="7">
    <location>
        <begin position="26"/>
        <end position="83"/>
    </location>
</feature>
<evidence type="ECO:0000256" key="4">
    <source>
        <dbReference type="ARBA" id="ARBA00023157"/>
    </source>
</evidence>
<dbReference type="CDD" id="cd00033">
    <property type="entry name" value="CCP"/>
    <property type="match status" value="2"/>
</dbReference>
<keyword evidence="4 5" id="KW-1015">Disulfide bond</keyword>
<evidence type="ECO:0000256" key="5">
    <source>
        <dbReference type="PROSITE-ProRule" id="PRU00302"/>
    </source>
</evidence>
<dbReference type="OrthoDB" id="10051774at2759"/>
<dbReference type="PROSITE" id="PS50923">
    <property type="entry name" value="SUSHI"/>
    <property type="match status" value="3"/>
</dbReference>
<comment type="subcellular location">
    <subcellularLocation>
        <location evidence="1">Virion</location>
    </subcellularLocation>
</comment>
<keyword evidence="3 6" id="KW-0732">Signal</keyword>
<protein>
    <submittedName>
        <fullName evidence="8">Complement factor H</fullName>
    </submittedName>
</protein>
<evidence type="ECO:0000313" key="8">
    <source>
        <dbReference type="EMBL" id="TTK63277.1"/>
    </source>
</evidence>
<dbReference type="Pfam" id="PF00084">
    <property type="entry name" value="Sushi"/>
    <property type="match status" value="3"/>
</dbReference>
<evidence type="ECO:0000256" key="1">
    <source>
        <dbReference type="ARBA" id="ARBA00004328"/>
    </source>
</evidence>
<evidence type="ECO:0000256" key="6">
    <source>
        <dbReference type="SAM" id="SignalP"/>
    </source>
</evidence>
<evidence type="ECO:0000256" key="2">
    <source>
        <dbReference type="ARBA" id="ARBA00022659"/>
    </source>
</evidence>
<dbReference type="SMART" id="SM00032">
    <property type="entry name" value="CCP"/>
    <property type="match status" value="3"/>
</dbReference>
<dbReference type="SUPFAM" id="SSF57535">
    <property type="entry name" value="Complement control module/SCR domain"/>
    <property type="match status" value="3"/>
</dbReference>
<dbReference type="Proteomes" id="UP000319801">
    <property type="component" value="Unassembled WGS sequence"/>
</dbReference>
<dbReference type="PANTHER" id="PTHR45785:SF2">
    <property type="entry name" value="COMPLEMENT FACTOR H-RELATED"/>
    <property type="match status" value="1"/>
</dbReference>
<accession>A0A556VCC7</accession>
<keyword evidence="2 5" id="KW-0768">Sushi</keyword>